<reference evidence="2 3" key="1">
    <citation type="submission" date="2019-03" db="EMBL/GenBank/DDBJ databases">
        <title>Draft genome sequences of novel Actinobacteria.</title>
        <authorList>
            <person name="Sahin N."/>
            <person name="Ay H."/>
            <person name="Saygin H."/>
        </authorList>
    </citation>
    <scope>NUCLEOTIDE SEQUENCE [LARGE SCALE GENOMIC DNA]</scope>
    <source>
        <strain evidence="2 3">JCM 13523</strain>
    </source>
</reference>
<evidence type="ECO:0000313" key="3">
    <source>
        <dbReference type="Proteomes" id="UP000295124"/>
    </source>
</evidence>
<keyword evidence="3" id="KW-1185">Reference proteome</keyword>
<dbReference type="RefSeq" id="WP_132164289.1">
    <property type="nucleotide sequence ID" value="NZ_SMKX01000002.1"/>
</dbReference>
<dbReference type="InterPro" id="IPR006059">
    <property type="entry name" value="SBP"/>
</dbReference>
<dbReference type="OrthoDB" id="8478044at2"/>
<dbReference type="Gene3D" id="3.40.190.10">
    <property type="entry name" value="Periplasmic binding protein-like II"/>
    <property type="match status" value="1"/>
</dbReference>
<dbReference type="EMBL" id="SMKX01000002">
    <property type="protein sequence ID" value="TDD63236.1"/>
    <property type="molecule type" value="Genomic_DNA"/>
</dbReference>
<accession>A0A4R4ZY22</accession>
<dbReference type="Proteomes" id="UP000295124">
    <property type="component" value="Unassembled WGS sequence"/>
</dbReference>
<gene>
    <name evidence="2" type="ORF">E1263_01000</name>
</gene>
<dbReference type="SUPFAM" id="SSF53850">
    <property type="entry name" value="Periplasmic binding protein-like II"/>
    <property type="match status" value="1"/>
</dbReference>
<proteinExistence type="predicted"/>
<dbReference type="AlphaFoldDB" id="A0A4R4ZY22"/>
<comment type="caution">
    <text evidence="2">The sequence shown here is derived from an EMBL/GenBank/DDBJ whole genome shotgun (WGS) entry which is preliminary data.</text>
</comment>
<evidence type="ECO:0000313" key="2">
    <source>
        <dbReference type="EMBL" id="TDD63236.1"/>
    </source>
</evidence>
<keyword evidence="1" id="KW-0732">Signal</keyword>
<name>A0A4R4ZY22_9ACTN</name>
<feature type="signal peptide" evidence="1">
    <location>
        <begin position="1"/>
        <end position="30"/>
    </location>
</feature>
<evidence type="ECO:0000256" key="1">
    <source>
        <dbReference type="SAM" id="SignalP"/>
    </source>
</evidence>
<organism evidence="2 3">
    <name type="scientific">Kribbella antibiotica</name>
    <dbReference type="NCBI Taxonomy" id="190195"/>
    <lineage>
        <taxon>Bacteria</taxon>
        <taxon>Bacillati</taxon>
        <taxon>Actinomycetota</taxon>
        <taxon>Actinomycetes</taxon>
        <taxon>Propionibacteriales</taxon>
        <taxon>Kribbellaceae</taxon>
        <taxon>Kribbella</taxon>
    </lineage>
</organism>
<feature type="chain" id="PRO_5020460415" evidence="1">
    <location>
        <begin position="31"/>
        <end position="131"/>
    </location>
</feature>
<sequence>MNLNRITRAALAAGLALATLAACNSNGAQSEDPNGVVTIKWQGYSQERLDFYQEAAAEFRKEFPNINVVPEELAEADYKQALPLSFRSKNSPDIYTYTWPAAGEYFELADVINNKWAVPLDDSVLPAAAFP</sequence>
<dbReference type="Pfam" id="PF01547">
    <property type="entry name" value="SBP_bac_1"/>
    <property type="match status" value="1"/>
</dbReference>
<protein>
    <submittedName>
        <fullName evidence="2">Extracellular solute-binding protein</fullName>
    </submittedName>
</protein>
<dbReference type="PROSITE" id="PS51257">
    <property type="entry name" value="PROKAR_LIPOPROTEIN"/>
    <property type="match status" value="1"/>
</dbReference>